<dbReference type="Gene3D" id="1.10.290.10">
    <property type="entry name" value="Topoisomerase I, domain 4"/>
    <property type="match status" value="1"/>
</dbReference>
<dbReference type="Gene3D" id="1.10.460.10">
    <property type="entry name" value="Topoisomerase I, domain 2"/>
    <property type="match status" value="1"/>
</dbReference>
<dbReference type="GO" id="GO:0005694">
    <property type="term" value="C:chromosome"/>
    <property type="evidence" value="ECO:0007669"/>
    <property type="project" value="InterPro"/>
</dbReference>
<dbReference type="GO" id="GO:0006265">
    <property type="term" value="P:DNA topological change"/>
    <property type="evidence" value="ECO:0007669"/>
    <property type="project" value="UniProtKB-UniRule"/>
</dbReference>
<dbReference type="AlphaFoldDB" id="A0AAE3NZC4"/>
<keyword evidence="6" id="KW-0460">Magnesium</keyword>
<dbReference type="GO" id="GO:0003677">
    <property type="term" value="F:DNA binding"/>
    <property type="evidence" value="ECO:0007669"/>
    <property type="project" value="UniProtKB-KW"/>
</dbReference>
<dbReference type="PROSITE" id="PS00396">
    <property type="entry name" value="TOPO_IA_1"/>
    <property type="match status" value="1"/>
</dbReference>
<keyword evidence="14" id="KW-1185">Reference proteome</keyword>
<keyword evidence="7 10" id="KW-0799">Topoisomerase</keyword>
<dbReference type="SMART" id="SM00493">
    <property type="entry name" value="TOPRIM"/>
    <property type="match status" value="1"/>
</dbReference>
<dbReference type="InterPro" id="IPR013824">
    <property type="entry name" value="Topo_IA_cen_sub1"/>
</dbReference>
<dbReference type="Gene3D" id="3.40.50.140">
    <property type="match status" value="1"/>
</dbReference>
<dbReference type="SUPFAM" id="SSF57783">
    <property type="entry name" value="Zinc beta-ribbon"/>
    <property type="match status" value="2"/>
</dbReference>
<dbReference type="SUPFAM" id="SSF56712">
    <property type="entry name" value="Prokaryotic type I DNA topoisomerase"/>
    <property type="match status" value="1"/>
</dbReference>
<feature type="region of interest" description="Interaction with DNA" evidence="10">
    <location>
        <begin position="168"/>
        <end position="173"/>
    </location>
</feature>
<comment type="similarity">
    <text evidence="2 10">Belongs to the type IA topoisomerase family.</text>
</comment>
<evidence type="ECO:0000256" key="10">
    <source>
        <dbReference type="HAMAP-Rule" id="MF_00952"/>
    </source>
</evidence>
<sequence>MSKSLILVESPSKAKTINKYVGKNYIVEATVGHIKNLPKTKLGVDIENGFTPTLLNIRGKGDLIKKIKSLASKSEKIFIATDPDREGEAIAQDVADILDKNEKEKISRVLFNEITKKAVNEALKNPIKIDEKLVESQRARRVMDRIIGYKVSPFLWRAVLDSYGSSLSAGRVQSVALRLICEREDEIDKFIPTEYWSIVADFQTEKGDTFTAKLFEVDGKQIKIPPKPKMTKEDWDEFLKTNFAISTKDIADKILNELKNKSNYIISDIVKKESKKNPYPPFITSSLQAEASKKFRMRPRKTMLIAQQLYEGIDLGKEGTTGLITYMRTDSTRLSNDIVDEARNFIKDKFGNNYLPELPKNYESKNKKNVQDAHEAIRPTSLKYTPEFVKEFLNEDQFKIYDLIWKRFIACQMESAKVETTSIIVSADQYNFKASGTAILFDGFMKLYDEDIEETDKSENGNSQIPIGLVKNQKLELLSINSNQHFTKPPARFTESSLIKELESNGIGRPSTYAMILGTIVDRKYVELIDRKIFPTPLGRKVNSILIKNFPDIVNVNFTAKMEDELDLIANGENEYLKVLNDFYGPFIKDLQTVESNLEKIICDKCGSEMELKIGRFGKFFACTNYPNCKNIKSLKEISGVSNEPEYTSDTCPKCGSRTVYREGKFGRFIGCEKYPDCDFTKVITLGLKCPKCNEGEIVTKRTKRGKIFYGCNRYPDCDYASWSLPKQQEQEEEILTEEDEY</sequence>
<dbReference type="GO" id="GO:0008270">
    <property type="term" value="F:zinc ion binding"/>
    <property type="evidence" value="ECO:0007669"/>
    <property type="project" value="UniProtKB-KW"/>
</dbReference>
<dbReference type="Pfam" id="PF01131">
    <property type="entry name" value="Topoisom_bac"/>
    <property type="match status" value="1"/>
</dbReference>
<dbReference type="InterPro" id="IPR013498">
    <property type="entry name" value="Topo_IA_Znf"/>
</dbReference>
<keyword evidence="5" id="KW-0862">Zinc</keyword>
<comment type="function">
    <text evidence="10">Releases the supercoiling and torsional tension of DNA, which is introduced during the DNA replication and transcription, by transiently cleaving and rejoining one strand of the DNA duplex. Introduces a single-strand break via transesterification at a target site in duplex DNA. The scissile phosphodiester is attacked by the catalytic tyrosine of the enzyme, resulting in the formation of a DNA-(5'-phosphotyrosyl)-enzyme intermediate and the expulsion of a 3'-OH DNA strand. The free DNA strand then undergoes passage around the unbroken strand, thus removing DNA supercoils. Finally, in the religation step, the DNA 3'-OH attacks the covalent intermediate to expel the active-site tyrosine and restore the DNA phosphodiester backbone.</text>
</comment>
<evidence type="ECO:0000313" key="13">
    <source>
        <dbReference type="EMBL" id="MDF1611434.1"/>
    </source>
</evidence>
<dbReference type="SMART" id="SM00436">
    <property type="entry name" value="TOP1Bc"/>
    <property type="match status" value="1"/>
</dbReference>
<name>A0AAE3NZC4_9BACT</name>
<dbReference type="HAMAP" id="MF_00952">
    <property type="entry name" value="Topoisom_1_prok"/>
    <property type="match status" value="1"/>
</dbReference>
<evidence type="ECO:0000256" key="8">
    <source>
        <dbReference type="ARBA" id="ARBA00023125"/>
    </source>
</evidence>
<dbReference type="CDD" id="cd03363">
    <property type="entry name" value="TOPRIM_TopoIA_TopoI"/>
    <property type="match status" value="1"/>
</dbReference>
<keyword evidence="8 10" id="KW-0238">DNA-binding</keyword>
<comment type="subunit">
    <text evidence="10">Monomer.</text>
</comment>
<dbReference type="PRINTS" id="PR00417">
    <property type="entry name" value="PRTPISMRASEI"/>
</dbReference>
<accession>A0AAE3NZC4</accession>
<evidence type="ECO:0000256" key="5">
    <source>
        <dbReference type="ARBA" id="ARBA00022833"/>
    </source>
</evidence>
<keyword evidence="9 10" id="KW-0413">Isomerase</keyword>
<evidence type="ECO:0000256" key="1">
    <source>
        <dbReference type="ARBA" id="ARBA00000213"/>
    </source>
</evidence>
<evidence type="ECO:0000256" key="7">
    <source>
        <dbReference type="ARBA" id="ARBA00023029"/>
    </source>
</evidence>
<dbReference type="InterPro" id="IPR013826">
    <property type="entry name" value="Topo_IA_cen_sub3"/>
</dbReference>
<evidence type="ECO:0000256" key="6">
    <source>
        <dbReference type="ARBA" id="ARBA00022842"/>
    </source>
</evidence>
<dbReference type="InterPro" id="IPR000380">
    <property type="entry name" value="Topo_IA"/>
</dbReference>
<gene>
    <name evidence="10 13" type="primary">topA</name>
    <name evidence="13" type="ORF">P0M35_04675</name>
</gene>
<dbReference type="EMBL" id="JARGDL010000004">
    <property type="protein sequence ID" value="MDF1611434.1"/>
    <property type="molecule type" value="Genomic_DNA"/>
</dbReference>
<feature type="active site" description="O-(5'-phospho-DNA)-tyrosine intermediate" evidence="10">
    <location>
        <position position="326"/>
    </location>
</feature>
<dbReference type="InterPro" id="IPR028612">
    <property type="entry name" value="Topoisom_1_IA"/>
</dbReference>
<feature type="domain" description="Topo IA-type catalytic" evidence="12">
    <location>
        <begin position="130"/>
        <end position="591"/>
    </location>
</feature>
<dbReference type="RefSeq" id="WP_321535201.1">
    <property type="nucleotide sequence ID" value="NZ_JARGDL010000004.1"/>
</dbReference>
<evidence type="ECO:0000256" key="3">
    <source>
        <dbReference type="ARBA" id="ARBA00022723"/>
    </source>
</evidence>
<feature type="site" description="Interaction with DNA" evidence="10">
    <location>
        <position position="149"/>
    </location>
</feature>
<feature type="domain" description="Toprim" evidence="11">
    <location>
        <begin position="3"/>
        <end position="114"/>
    </location>
</feature>
<dbReference type="Gene3D" id="2.70.20.10">
    <property type="entry name" value="Topoisomerase I, domain 3"/>
    <property type="match status" value="1"/>
</dbReference>
<dbReference type="PANTHER" id="PTHR42785">
    <property type="entry name" value="DNA TOPOISOMERASE, TYPE IA, CORE"/>
    <property type="match status" value="1"/>
</dbReference>
<dbReference type="InterPro" id="IPR023405">
    <property type="entry name" value="Topo_IA_core_domain"/>
</dbReference>
<proteinExistence type="inferred from homology"/>
<organism evidence="13 14">
    <name type="scientific">Stygiobacter electus</name>
    <dbReference type="NCBI Taxonomy" id="3032292"/>
    <lineage>
        <taxon>Bacteria</taxon>
        <taxon>Pseudomonadati</taxon>
        <taxon>Ignavibacteriota</taxon>
        <taxon>Ignavibacteria</taxon>
        <taxon>Ignavibacteriales</taxon>
        <taxon>Melioribacteraceae</taxon>
        <taxon>Stygiobacter</taxon>
    </lineage>
</organism>
<comment type="catalytic activity">
    <reaction evidence="1 10">
        <text>ATP-independent breakage of single-stranded DNA, followed by passage and rejoining.</text>
        <dbReference type="EC" id="5.6.2.1"/>
    </reaction>
</comment>
<feature type="site" description="Interaction with DNA" evidence="10">
    <location>
        <position position="140"/>
    </location>
</feature>
<evidence type="ECO:0000256" key="4">
    <source>
        <dbReference type="ARBA" id="ARBA00022771"/>
    </source>
</evidence>
<dbReference type="Gene3D" id="3.30.65.10">
    <property type="entry name" value="Bacterial Topoisomerase I, domain 1"/>
    <property type="match status" value="3"/>
</dbReference>
<comment type="caution">
    <text evidence="13">The sequence shown here is derived from an EMBL/GenBank/DDBJ whole genome shotgun (WGS) entry which is preliminary data.</text>
</comment>
<feature type="site" description="Interaction with DNA" evidence="10">
    <location>
        <position position="33"/>
    </location>
</feature>
<evidence type="ECO:0000259" key="12">
    <source>
        <dbReference type="PROSITE" id="PS52039"/>
    </source>
</evidence>
<dbReference type="EC" id="5.6.2.1" evidence="10"/>
<evidence type="ECO:0000256" key="9">
    <source>
        <dbReference type="ARBA" id="ARBA00023235"/>
    </source>
</evidence>
<dbReference type="InterPro" id="IPR013497">
    <property type="entry name" value="Topo_IA_cen"/>
</dbReference>
<dbReference type="GO" id="GO:0003917">
    <property type="term" value="F:DNA topoisomerase type I (single strand cut, ATP-independent) activity"/>
    <property type="evidence" value="ECO:0007669"/>
    <property type="project" value="UniProtKB-UniRule"/>
</dbReference>
<keyword evidence="3" id="KW-0479">Metal-binding</keyword>
<dbReference type="InterPro" id="IPR013825">
    <property type="entry name" value="Topo_IA_cen_sub2"/>
</dbReference>
<dbReference type="InterPro" id="IPR003601">
    <property type="entry name" value="Topo_IA_2"/>
</dbReference>
<dbReference type="InterPro" id="IPR034149">
    <property type="entry name" value="TOPRIM_TopoI"/>
</dbReference>
<evidence type="ECO:0000313" key="14">
    <source>
        <dbReference type="Proteomes" id="UP001221302"/>
    </source>
</evidence>
<keyword evidence="4" id="KW-0863">Zinc-finger</keyword>
<feature type="site" description="Interaction with DNA" evidence="10">
    <location>
        <position position="328"/>
    </location>
</feature>
<evidence type="ECO:0000256" key="2">
    <source>
        <dbReference type="ARBA" id="ARBA00009446"/>
    </source>
</evidence>
<dbReference type="InterPro" id="IPR023406">
    <property type="entry name" value="Topo_IA_AS"/>
</dbReference>
<feature type="site" description="Interaction with DNA" evidence="10">
    <location>
        <position position="523"/>
    </location>
</feature>
<dbReference type="Pfam" id="PF01751">
    <property type="entry name" value="Toprim"/>
    <property type="match status" value="1"/>
</dbReference>
<dbReference type="SMART" id="SM00437">
    <property type="entry name" value="TOP1Ac"/>
    <property type="match status" value="1"/>
</dbReference>
<dbReference type="PROSITE" id="PS52039">
    <property type="entry name" value="TOPO_IA_2"/>
    <property type="match status" value="1"/>
</dbReference>
<dbReference type="Proteomes" id="UP001221302">
    <property type="component" value="Unassembled WGS sequence"/>
</dbReference>
<feature type="site" description="Interaction with DNA" evidence="10">
    <location>
        <position position="141"/>
    </location>
</feature>
<dbReference type="CDD" id="cd00186">
    <property type="entry name" value="TOP1Ac"/>
    <property type="match status" value="1"/>
</dbReference>
<dbReference type="InterPro" id="IPR005733">
    <property type="entry name" value="TopoI_bac-type"/>
</dbReference>
<protein>
    <recommendedName>
        <fullName evidence="10">DNA topoisomerase 1</fullName>
        <ecNumber evidence="10">5.6.2.1</ecNumber>
    </recommendedName>
    <alternativeName>
        <fullName evidence="10">DNA topoisomerase I</fullName>
    </alternativeName>
</protein>
<dbReference type="NCBIfam" id="TIGR01051">
    <property type="entry name" value="topA_bact"/>
    <property type="match status" value="1"/>
</dbReference>
<dbReference type="PANTHER" id="PTHR42785:SF1">
    <property type="entry name" value="DNA TOPOISOMERASE"/>
    <property type="match status" value="1"/>
</dbReference>
<dbReference type="InterPro" id="IPR003602">
    <property type="entry name" value="Topo_IA_DNA-bd_dom"/>
</dbReference>
<dbReference type="PROSITE" id="PS50880">
    <property type="entry name" value="TOPRIM"/>
    <property type="match status" value="1"/>
</dbReference>
<feature type="site" description="Interaction with DNA" evidence="10">
    <location>
        <position position="156"/>
    </location>
</feature>
<reference evidence="13" key="1">
    <citation type="submission" date="2023-03" db="EMBL/GenBank/DDBJ databases">
        <title>Stygiobacter electus gen. nov., sp. nov., facultatively anaerobic thermotolerant bacterium of the class Ignavibacteria from a well of Yessentuki mineral water deposit.</title>
        <authorList>
            <person name="Podosokorskaya O.A."/>
            <person name="Elcheninov A.G."/>
            <person name="Petrova N.F."/>
            <person name="Zavarzina D.G."/>
            <person name="Kublanov I.V."/>
            <person name="Merkel A.Y."/>
        </authorList>
    </citation>
    <scope>NUCLEOTIDE SEQUENCE</scope>
    <source>
        <strain evidence="13">09-Me</strain>
    </source>
</reference>
<dbReference type="InterPro" id="IPR006171">
    <property type="entry name" value="TOPRIM_dom"/>
</dbReference>
<feature type="site" description="Interaction with DNA" evidence="10">
    <location>
        <position position="144"/>
    </location>
</feature>
<evidence type="ECO:0000259" key="11">
    <source>
        <dbReference type="PROSITE" id="PS50880"/>
    </source>
</evidence>
<dbReference type="Pfam" id="PF01396">
    <property type="entry name" value="Zn_ribbon_Top1"/>
    <property type="match status" value="3"/>
</dbReference>